<comment type="similarity">
    <text evidence="5">Belongs to the tannase family.</text>
</comment>
<keyword evidence="2" id="KW-0732">Signal</keyword>
<dbReference type="EC" id="3.1.1.-" evidence="5"/>
<dbReference type="PANTHER" id="PTHR33938:SF2">
    <property type="entry name" value="CARBOXYLIC ESTER HYDROLASE"/>
    <property type="match status" value="1"/>
</dbReference>
<keyword evidence="3 5" id="KW-0378">Hydrolase</keyword>
<evidence type="ECO:0000256" key="1">
    <source>
        <dbReference type="ARBA" id="ARBA00022487"/>
    </source>
</evidence>
<dbReference type="Pfam" id="PF07519">
    <property type="entry name" value="Tannase"/>
    <property type="match status" value="1"/>
</dbReference>
<dbReference type="EMBL" id="CP019471">
    <property type="protein sequence ID" value="UQC73412.1"/>
    <property type="molecule type" value="Genomic_DNA"/>
</dbReference>
<keyword evidence="7" id="KW-1185">Reference proteome</keyword>
<accession>A0A9Q8SBE3</accession>
<organism evidence="6 7">
    <name type="scientific">Colletotrichum lupini</name>
    <dbReference type="NCBI Taxonomy" id="145971"/>
    <lineage>
        <taxon>Eukaryota</taxon>
        <taxon>Fungi</taxon>
        <taxon>Dikarya</taxon>
        <taxon>Ascomycota</taxon>
        <taxon>Pezizomycotina</taxon>
        <taxon>Sordariomycetes</taxon>
        <taxon>Hypocreomycetidae</taxon>
        <taxon>Glomerellales</taxon>
        <taxon>Glomerellaceae</taxon>
        <taxon>Colletotrichum</taxon>
        <taxon>Colletotrichum acutatum species complex</taxon>
    </lineage>
</organism>
<protein>
    <recommendedName>
        <fullName evidence="5">Carboxylic ester hydrolase</fullName>
        <ecNumber evidence="5">3.1.1.-</ecNumber>
    </recommendedName>
</protein>
<gene>
    <name evidence="6" type="ORF">CLUP02_00056</name>
</gene>
<dbReference type="GO" id="GO:0052689">
    <property type="term" value="F:carboxylic ester hydrolase activity"/>
    <property type="evidence" value="ECO:0007669"/>
    <property type="project" value="UniProtKB-KW"/>
</dbReference>
<evidence type="ECO:0000256" key="2">
    <source>
        <dbReference type="ARBA" id="ARBA00022729"/>
    </source>
</evidence>
<evidence type="ECO:0000256" key="4">
    <source>
        <dbReference type="ARBA" id="ARBA00023157"/>
    </source>
</evidence>
<sequence>MSTDTGHISGFGDTSWALNNPEAMIDWGYRAMHGSVVVTKAVLTAYYGSVPNYSYYVACSTGDRQGLKEVQEFPEDFDGVLVNAPAWWTTRLGAAGVQRGILNLPSDDPKHIPVSLLQVILTEMIKQCDPQDGITDSIVIDPYACDFRPEAMLCTSTNVT</sequence>
<dbReference type="Proteomes" id="UP000830671">
    <property type="component" value="Chromosome 1"/>
</dbReference>
<proteinExistence type="inferred from homology"/>
<evidence type="ECO:0000313" key="7">
    <source>
        <dbReference type="Proteomes" id="UP000830671"/>
    </source>
</evidence>
<dbReference type="InterPro" id="IPR011118">
    <property type="entry name" value="Tannase/feruloyl_esterase"/>
</dbReference>
<dbReference type="AlphaFoldDB" id="A0A9Q8SBE3"/>
<keyword evidence="4" id="KW-1015">Disulfide bond</keyword>
<evidence type="ECO:0000313" key="6">
    <source>
        <dbReference type="EMBL" id="UQC73412.1"/>
    </source>
</evidence>
<reference evidence="6" key="1">
    <citation type="journal article" date="2021" name="Mol. Plant Microbe Interact.">
        <title>Complete Genome Sequence of the Plant-Pathogenic Fungus Colletotrichum lupini.</title>
        <authorList>
            <person name="Baroncelli R."/>
            <person name="Pensec F."/>
            <person name="Da Lio D."/>
            <person name="Boufleur T."/>
            <person name="Vicente I."/>
            <person name="Sarrocco S."/>
            <person name="Picot A."/>
            <person name="Baraldi E."/>
            <person name="Sukno S."/>
            <person name="Thon M."/>
            <person name="Le Floch G."/>
        </authorList>
    </citation>
    <scope>NUCLEOTIDE SEQUENCE</scope>
    <source>
        <strain evidence="6">IMI 504893</strain>
    </source>
</reference>
<dbReference type="GeneID" id="73334120"/>
<keyword evidence="1" id="KW-0719">Serine esterase</keyword>
<dbReference type="PANTHER" id="PTHR33938">
    <property type="entry name" value="FERULOYL ESTERASE B-RELATED"/>
    <property type="match status" value="1"/>
</dbReference>
<dbReference type="KEGG" id="clup:CLUP02_00056"/>
<name>A0A9Q8SBE3_9PEZI</name>
<dbReference type="RefSeq" id="XP_049135067.1">
    <property type="nucleotide sequence ID" value="XM_049279110.1"/>
</dbReference>
<evidence type="ECO:0000256" key="5">
    <source>
        <dbReference type="RuleBase" id="RU361238"/>
    </source>
</evidence>
<evidence type="ECO:0000256" key="3">
    <source>
        <dbReference type="ARBA" id="ARBA00022801"/>
    </source>
</evidence>